<reference evidence="2 3" key="1">
    <citation type="submission" date="2024-01" db="EMBL/GenBank/DDBJ databases">
        <title>Genome assemblies of Stephania.</title>
        <authorList>
            <person name="Yang L."/>
        </authorList>
    </citation>
    <scope>NUCLEOTIDE SEQUENCE [LARGE SCALE GENOMIC DNA]</scope>
    <source>
        <strain evidence="2">YNDBR</strain>
        <tissue evidence="2">Leaf</tissue>
    </source>
</reference>
<organism evidence="2 3">
    <name type="scientific">Stephania yunnanensis</name>
    <dbReference type="NCBI Taxonomy" id="152371"/>
    <lineage>
        <taxon>Eukaryota</taxon>
        <taxon>Viridiplantae</taxon>
        <taxon>Streptophyta</taxon>
        <taxon>Embryophyta</taxon>
        <taxon>Tracheophyta</taxon>
        <taxon>Spermatophyta</taxon>
        <taxon>Magnoliopsida</taxon>
        <taxon>Ranunculales</taxon>
        <taxon>Menispermaceae</taxon>
        <taxon>Menispermoideae</taxon>
        <taxon>Cissampelideae</taxon>
        <taxon>Stephania</taxon>
    </lineage>
</organism>
<keyword evidence="3" id="KW-1185">Reference proteome</keyword>
<dbReference type="Proteomes" id="UP001420932">
    <property type="component" value="Unassembled WGS sequence"/>
</dbReference>
<accession>A0AAP0ISQ8</accession>
<name>A0AAP0ISQ8_9MAGN</name>
<feature type="compositionally biased region" description="Low complexity" evidence="1">
    <location>
        <begin position="109"/>
        <end position="131"/>
    </location>
</feature>
<evidence type="ECO:0000313" key="2">
    <source>
        <dbReference type="EMBL" id="KAK9120725.1"/>
    </source>
</evidence>
<protein>
    <submittedName>
        <fullName evidence="2">Uncharacterized protein</fullName>
    </submittedName>
</protein>
<sequence>MLGGDLGLGMSKWGQKCGIDVQCIWYISILQRCMALRLQKETTSDLTFGYRRELIETETTKLGRGLEGLATSSKAGVCIILSGEFNVYVYTSRWGYETTSSVASTLTDSRSSLPSNRESSSPSSRAASSSPKPNPAPKIPLCRPHHMPDGRYLLPRNLAALVLGFDAIESYFVSRSELDLAKELLDTFTARQMGKVFFTNSGFEANDSQFFFRDASEELPRAELNFDNQDIQRCPFLRNINNPTNFSLLSPVNFPMPAKLQRRRQELTQTTPDQPMDDEAVYYKVAGECPKGCVYSLRSLWRKKRRYVDPDASTSQVSETQGSRLRDRFQLIHLGLILILGLGDGRAAGSPNRSDGRKVRLGREITVERERVVREGELGSIGERGRTGKLR</sequence>
<evidence type="ECO:0000256" key="1">
    <source>
        <dbReference type="SAM" id="MobiDB-lite"/>
    </source>
</evidence>
<dbReference type="EMBL" id="JBBNAF010000008">
    <property type="protein sequence ID" value="KAK9120725.1"/>
    <property type="molecule type" value="Genomic_DNA"/>
</dbReference>
<proteinExistence type="predicted"/>
<evidence type="ECO:0000313" key="3">
    <source>
        <dbReference type="Proteomes" id="UP001420932"/>
    </source>
</evidence>
<gene>
    <name evidence="2" type="ORF">Syun_018342</name>
</gene>
<comment type="caution">
    <text evidence="2">The sequence shown here is derived from an EMBL/GenBank/DDBJ whole genome shotgun (WGS) entry which is preliminary data.</text>
</comment>
<feature type="region of interest" description="Disordered" evidence="1">
    <location>
        <begin position="106"/>
        <end position="142"/>
    </location>
</feature>
<dbReference type="AlphaFoldDB" id="A0AAP0ISQ8"/>